<evidence type="ECO:0000313" key="8">
    <source>
        <dbReference type="Proteomes" id="UP000825729"/>
    </source>
</evidence>
<dbReference type="GO" id="GO:0000981">
    <property type="term" value="F:DNA-binding transcription factor activity, RNA polymerase II-specific"/>
    <property type="evidence" value="ECO:0007669"/>
    <property type="project" value="TreeGrafter"/>
</dbReference>
<dbReference type="GO" id="GO:0046983">
    <property type="term" value="F:protein dimerization activity"/>
    <property type="evidence" value="ECO:0007669"/>
    <property type="project" value="InterPro"/>
</dbReference>
<accession>A0AAV7EEK6</accession>
<evidence type="ECO:0000256" key="3">
    <source>
        <dbReference type="ARBA" id="ARBA00023125"/>
    </source>
</evidence>
<protein>
    <recommendedName>
        <fullName evidence="6">BHLH domain-containing protein</fullName>
    </recommendedName>
</protein>
<sequence>MYSSQRPVNPGLTRYGSAPSSFLKSLADSVIADDELSAVGSDNMMSKYFSGDSSCLTSESSCKAGNISVALENDVKRNASGLERSSSYGLQEMAVGDFTAADDMKAGTSPSHSPSLIRHSSSPAGFLSHLMVDGSGGFSVTRGLGNYVSQAACNGGLGMGNGRLKSQLSFSARQDSLSTLSEISIPEVGESPVGHNGTDDVSGHSYMSGNFRMGSWEETNSIVFSAPPSKRVKDINGDIAAALNSLDSQFNVSNSSLDKLLQMQQDSVPCRIRAKRGCATHPRSIAERDRRTRISEKLKKLQELVPNMDKQTNTAEMLDLAVQHIKTLQNQVQKLQHDRNNCTCGSRTAT</sequence>
<evidence type="ECO:0000256" key="4">
    <source>
        <dbReference type="ARBA" id="ARBA00023163"/>
    </source>
</evidence>
<dbReference type="Gene3D" id="4.10.280.10">
    <property type="entry name" value="Helix-loop-helix DNA-binding domain"/>
    <property type="match status" value="1"/>
</dbReference>
<evidence type="ECO:0000256" key="5">
    <source>
        <dbReference type="ARBA" id="ARBA00023242"/>
    </source>
</evidence>
<feature type="domain" description="BHLH" evidence="6">
    <location>
        <begin position="278"/>
        <end position="328"/>
    </location>
</feature>
<evidence type="ECO:0000256" key="2">
    <source>
        <dbReference type="ARBA" id="ARBA00023015"/>
    </source>
</evidence>
<dbReference type="SMART" id="SM00353">
    <property type="entry name" value="HLH"/>
    <property type="match status" value="1"/>
</dbReference>
<dbReference type="PROSITE" id="PS50888">
    <property type="entry name" value="BHLH"/>
    <property type="match status" value="1"/>
</dbReference>
<dbReference type="SUPFAM" id="SSF47459">
    <property type="entry name" value="HLH, helix-loop-helix DNA-binding domain"/>
    <property type="match status" value="1"/>
</dbReference>
<comment type="caution">
    <text evidence="7">The sequence shown here is derived from an EMBL/GenBank/DDBJ whole genome shotgun (WGS) entry which is preliminary data.</text>
</comment>
<name>A0AAV7EEK6_ARIFI</name>
<evidence type="ECO:0000313" key="7">
    <source>
        <dbReference type="EMBL" id="KAG9447163.1"/>
    </source>
</evidence>
<keyword evidence="4" id="KW-0804">Transcription</keyword>
<dbReference type="InterPro" id="IPR045843">
    <property type="entry name" value="IND-like"/>
</dbReference>
<keyword evidence="3" id="KW-0238">DNA-binding</keyword>
<organism evidence="7 8">
    <name type="scientific">Aristolochia fimbriata</name>
    <name type="common">White veined hardy Dutchman's pipe vine</name>
    <dbReference type="NCBI Taxonomy" id="158543"/>
    <lineage>
        <taxon>Eukaryota</taxon>
        <taxon>Viridiplantae</taxon>
        <taxon>Streptophyta</taxon>
        <taxon>Embryophyta</taxon>
        <taxon>Tracheophyta</taxon>
        <taxon>Spermatophyta</taxon>
        <taxon>Magnoliopsida</taxon>
        <taxon>Magnoliidae</taxon>
        <taxon>Piperales</taxon>
        <taxon>Aristolochiaceae</taxon>
        <taxon>Aristolochia</taxon>
    </lineage>
</organism>
<evidence type="ECO:0000256" key="1">
    <source>
        <dbReference type="ARBA" id="ARBA00004123"/>
    </source>
</evidence>
<keyword evidence="2" id="KW-0805">Transcription regulation</keyword>
<dbReference type="InterPro" id="IPR036638">
    <property type="entry name" value="HLH_DNA-bd_sf"/>
</dbReference>
<proteinExistence type="predicted"/>
<keyword evidence="8" id="KW-1185">Reference proteome</keyword>
<dbReference type="PANTHER" id="PTHR16223">
    <property type="entry name" value="TRANSCRIPTION FACTOR BHLH83-RELATED"/>
    <property type="match status" value="1"/>
</dbReference>
<dbReference type="PANTHER" id="PTHR16223:SF177">
    <property type="entry name" value="TRANSCRIPTION FACTOR BHLH129"/>
    <property type="match status" value="1"/>
</dbReference>
<evidence type="ECO:0000259" key="6">
    <source>
        <dbReference type="PROSITE" id="PS50888"/>
    </source>
</evidence>
<dbReference type="InterPro" id="IPR011598">
    <property type="entry name" value="bHLH_dom"/>
</dbReference>
<dbReference type="EMBL" id="JAINDJ010000005">
    <property type="protein sequence ID" value="KAG9447163.1"/>
    <property type="molecule type" value="Genomic_DNA"/>
</dbReference>
<dbReference type="GO" id="GO:0005634">
    <property type="term" value="C:nucleus"/>
    <property type="evidence" value="ECO:0007669"/>
    <property type="project" value="UniProtKB-SubCell"/>
</dbReference>
<dbReference type="GO" id="GO:0000978">
    <property type="term" value="F:RNA polymerase II cis-regulatory region sequence-specific DNA binding"/>
    <property type="evidence" value="ECO:0007669"/>
    <property type="project" value="TreeGrafter"/>
</dbReference>
<dbReference type="FunFam" id="4.10.280.10:FF:000021">
    <property type="entry name" value="Transcription factor bHLH130 family"/>
    <property type="match status" value="1"/>
</dbReference>
<comment type="subcellular location">
    <subcellularLocation>
        <location evidence="1">Nucleus</location>
    </subcellularLocation>
</comment>
<dbReference type="CDD" id="cd11393">
    <property type="entry name" value="bHLH_AtbHLH_like"/>
    <property type="match status" value="1"/>
</dbReference>
<dbReference type="Proteomes" id="UP000825729">
    <property type="component" value="Unassembled WGS sequence"/>
</dbReference>
<reference evidence="7 8" key="1">
    <citation type="submission" date="2021-07" db="EMBL/GenBank/DDBJ databases">
        <title>The Aristolochia fimbriata genome: insights into angiosperm evolution, floral development and chemical biosynthesis.</title>
        <authorList>
            <person name="Jiao Y."/>
        </authorList>
    </citation>
    <scope>NUCLEOTIDE SEQUENCE [LARGE SCALE GENOMIC DNA]</scope>
    <source>
        <strain evidence="7">IBCAS-2021</strain>
        <tissue evidence="7">Leaf</tissue>
    </source>
</reference>
<dbReference type="Pfam" id="PF00010">
    <property type="entry name" value="HLH"/>
    <property type="match status" value="1"/>
</dbReference>
<dbReference type="InterPro" id="IPR045239">
    <property type="entry name" value="bHLH95_bHLH"/>
</dbReference>
<keyword evidence="5" id="KW-0539">Nucleus</keyword>
<dbReference type="AlphaFoldDB" id="A0AAV7EEK6"/>
<gene>
    <name evidence="7" type="ORF">H6P81_013291</name>
</gene>